<evidence type="ECO:0000313" key="2">
    <source>
        <dbReference type="Proteomes" id="UP001392437"/>
    </source>
</evidence>
<reference evidence="1 2" key="1">
    <citation type="submission" date="2023-01" db="EMBL/GenBank/DDBJ databases">
        <title>Analysis of 21 Apiospora genomes using comparative genomics revels a genus with tremendous synthesis potential of carbohydrate active enzymes and secondary metabolites.</title>
        <authorList>
            <person name="Sorensen T."/>
        </authorList>
    </citation>
    <scope>NUCLEOTIDE SEQUENCE [LARGE SCALE GENOMIC DNA]</scope>
    <source>
        <strain evidence="1 2">CBS 117206</strain>
    </source>
</reference>
<comment type="caution">
    <text evidence="1">The sequence shown here is derived from an EMBL/GenBank/DDBJ whole genome shotgun (WGS) entry which is preliminary data.</text>
</comment>
<dbReference type="Proteomes" id="UP001392437">
    <property type="component" value="Unassembled WGS sequence"/>
</dbReference>
<name>A0AAW0QLZ8_9PEZI</name>
<keyword evidence="2" id="KW-1185">Reference proteome</keyword>
<proteinExistence type="predicted"/>
<organism evidence="1 2">
    <name type="scientific">Apiospora kogelbergensis</name>
    <dbReference type="NCBI Taxonomy" id="1337665"/>
    <lineage>
        <taxon>Eukaryota</taxon>
        <taxon>Fungi</taxon>
        <taxon>Dikarya</taxon>
        <taxon>Ascomycota</taxon>
        <taxon>Pezizomycotina</taxon>
        <taxon>Sordariomycetes</taxon>
        <taxon>Xylariomycetidae</taxon>
        <taxon>Amphisphaeriales</taxon>
        <taxon>Apiosporaceae</taxon>
        <taxon>Apiospora</taxon>
    </lineage>
</organism>
<accession>A0AAW0QLZ8</accession>
<sequence length="69" mass="7172">MASADVFDATGLEARAGKAVEEENGVAVGGAGLGPRECSAVWQERGVFIAYREDRGGGSAKESLCRQQV</sequence>
<gene>
    <name evidence="1" type="ORF">PG999_007779</name>
</gene>
<protein>
    <submittedName>
        <fullName evidence="1">Uncharacterized protein</fullName>
    </submittedName>
</protein>
<dbReference type="EMBL" id="JAQQWP010000007">
    <property type="protein sequence ID" value="KAK8109642.1"/>
    <property type="molecule type" value="Genomic_DNA"/>
</dbReference>
<evidence type="ECO:0000313" key="1">
    <source>
        <dbReference type="EMBL" id="KAK8109642.1"/>
    </source>
</evidence>
<dbReference type="AlphaFoldDB" id="A0AAW0QLZ8"/>